<keyword evidence="3 6" id="KW-0812">Transmembrane</keyword>
<evidence type="ECO:0000313" key="8">
    <source>
        <dbReference type="EMBL" id="PKG23834.1"/>
    </source>
</evidence>
<dbReference type="OrthoDB" id="2321349at2"/>
<name>A0A2N0Z2U9_9BACI</name>
<evidence type="ECO:0000256" key="1">
    <source>
        <dbReference type="ARBA" id="ARBA00004651"/>
    </source>
</evidence>
<sequence length="92" mass="10039">MMIAICIGAFISHFTAGVVNISLPHLTSVFHTNFGTIQWITTGYLLVITALLPVMGRLGDRYGHKRFIFLGLAGMGSGLLLFTLYLDQLSPP</sequence>
<dbReference type="SUPFAM" id="SSF103473">
    <property type="entry name" value="MFS general substrate transporter"/>
    <property type="match status" value="1"/>
</dbReference>
<dbReference type="InterPro" id="IPR020846">
    <property type="entry name" value="MFS_dom"/>
</dbReference>
<evidence type="ECO:0000313" key="9">
    <source>
        <dbReference type="Proteomes" id="UP000233375"/>
    </source>
</evidence>
<evidence type="ECO:0000256" key="5">
    <source>
        <dbReference type="ARBA" id="ARBA00023136"/>
    </source>
</evidence>
<comment type="caution">
    <text evidence="8">The sequence shown here is derived from an EMBL/GenBank/DDBJ whole genome shotgun (WGS) entry which is preliminary data.</text>
</comment>
<keyword evidence="5 6" id="KW-0472">Membrane</keyword>
<dbReference type="PANTHER" id="PTHR42718:SF9">
    <property type="entry name" value="MAJOR FACILITATOR SUPERFAMILY MULTIDRUG TRANSPORTER MFSC"/>
    <property type="match status" value="1"/>
</dbReference>
<dbReference type="GO" id="GO:0022857">
    <property type="term" value="F:transmembrane transporter activity"/>
    <property type="evidence" value="ECO:0007669"/>
    <property type="project" value="InterPro"/>
</dbReference>
<keyword evidence="4 6" id="KW-1133">Transmembrane helix</keyword>
<dbReference type="PROSITE" id="PS50850">
    <property type="entry name" value="MFS"/>
    <property type="match status" value="1"/>
</dbReference>
<dbReference type="PANTHER" id="PTHR42718">
    <property type="entry name" value="MAJOR FACILITATOR SUPERFAMILY MULTIDRUG TRANSPORTER MFSC"/>
    <property type="match status" value="1"/>
</dbReference>
<evidence type="ECO:0000259" key="7">
    <source>
        <dbReference type="PROSITE" id="PS50850"/>
    </source>
</evidence>
<evidence type="ECO:0000256" key="3">
    <source>
        <dbReference type="ARBA" id="ARBA00022692"/>
    </source>
</evidence>
<keyword evidence="2" id="KW-0813">Transport</keyword>
<dbReference type="AlphaFoldDB" id="A0A2N0Z2U9"/>
<dbReference type="InterPro" id="IPR011701">
    <property type="entry name" value="MFS"/>
</dbReference>
<dbReference type="Pfam" id="PF07690">
    <property type="entry name" value="MFS_1"/>
    <property type="match status" value="1"/>
</dbReference>
<dbReference type="EMBL" id="PISE01000019">
    <property type="protein sequence ID" value="PKG23834.1"/>
    <property type="molecule type" value="Genomic_DNA"/>
</dbReference>
<feature type="transmembrane region" description="Helical" evidence="6">
    <location>
        <begin position="36"/>
        <end position="55"/>
    </location>
</feature>
<organism evidence="8 9">
    <name type="scientific">Niallia nealsonii</name>
    <dbReference type="NCBI Taxonomy" id="115979"/>
    <lineage>
        <taxon>Bacteria</taxon>
        <taxon>Bacillati</taxon>
        <taxon>Bacillota</taxon>
        <taxon>Bacilli</taxon>
        <taxon>Bacillales</taxon>
        <taxon>Bacillaceae</taxon>
        <taxon>Niallia</taxon>
    </lineage>
</organism>
<dbReference type="GO" id="GO:0005886">
    <property type="term" value="C:plasma membrane"/>
    <property type="evidence" value="ECO:0007669"/>
    <property type="project" value="UniProtKB-SubCell"/>
</dbReference>
<gene>
    <name evidence="8" type="ORF">CWS01_10070</name>
</gene>
<evidence type="ECO:0000256" key="2">
    <source>
        <dbReference type="ARBA" id="ARBA00022448"/>
    </source>
</evidence>
<evidence type="ECO:0000256" key="4">
    <source>
        <dbReference type="ARBA" id="ARBA00022989"/>
    </source>
</evidence>
<dbReference type="Proteomes" id="UP000233375">
    <property type="component" value="Unassembled WGS sequence"/>
</dbReference>
<protein>
    <recommendedName>
        <fullName evidence="7">Major facilitator superfamily (MFS) profile domain-containing protein</fullName>
    </recommendedName>
</protein>
<evidence type="ECO:0000256" key="6">
    <source>
        <dbReference type="SAM" id="Phobius"/>
    </source>
</evidence>
<feature type="transmembrane region" description="Helical" evidence="6">
    <location>
        <begin position="67"/>
        <end position="86"/>
    </location>
</feature>
<accession>A0A2N0Z2U9</accession>
<feature type="domain" description="Major facilitator superfamily (MFS) profile" evidence="7">
    <location>
        <begin position="1"/>
        <end position="92"/>
    </location>
</feature>
<keyword evidence="9" id="KW-1185">Reference proteome</keyword>
<proteinExistence type="predicted"/>
<comment type="subcellular location">
    <subcellularLocation>
        <location evidence="1">Cell membrane</location>
        <topology evidence="1">Multi-pass membrane protein</topology>
    </subcellularLocation>
</comment>
<dbReference type="InterPro" id="IPR036259">
    <property type="entry name" value="MFS_trans_sf"/>
</dbReference>
<reference evidence="8 9" key="1">
    <citation type="journal article" date="2003" name="Int. J. Syst. Evol. Microbiol.">
        <title>Bacillus nealsonii sp. nov., isolated from a spacecraft-assembly facility, whose spores are gamma-radiation resistant.</title>
        <authorList>
            <person name="Venkateswaran K."/>
            <person name="Kempf M."/>
            <person name="Chen F."/>
            <person name="Satomi M."/>
            <person name="Nicholson W."/>
            <person name="Kern R."/>
        </authorList>
    </citation>
    <scope>NUCLEOTIDE SEQUENCE [LARGE SCALE GENOMIC DNA]</scope>
    <source>
        <strain evidence="8 9">FO-92</strain>
    </source>
</reference>
<dbReference type="Gene3D" id="1.20.1250.20">
    <property type="entry name" value="MFS general substrate transporter like domains"/>
    <property type="match status" value="1"/>
</dbReference>